<accession>A0ABS1JHD1</accession>
<evidence type="ECO:0000313" key="3">
    <source>
        <dbReference type="EMBL" id="MBL0423620.1"/>
    </source>
</evidence>
<gene>
    <name evidence="3" type="ORF">JI746_00770</name>
</gene>
<protein>
    <submittedName>
        <fullName evidence="3">2-oxoacid:ferredoxin oxidoreductase subunit beta</fullName>
    </submittedName>
</protein>
<dbReference type="Proteomes" id="UP000622707">
    <property type="component" value="Unassembled WGS sequence"/>
</dbReference>
<dbReference type="SUPFAM" id="SSF52518">
    <property type="entry name" value="Thiamin diphosphate-binding fold (THDP-binding)"/>
    <property type="match status" value="1"/>
</dbReference>
<proteinExistence type="predicted"/>
<reference evidence="3 4" key="1">
    <citation type="journal article" date="2017" name="Int. J. Syst. Evol. Microbiol.">
        <title>Ramlibacter alkalitolerans sp. nov., alkali-tolerant bacterium isolated from soil of ginseng.</title>
        <authorList>
            <person name="Lee D.H."/>
            <person name="Cha C.J."/>
        </authorList>
    </citation>
    <scope>NUCLEOTIDE SEQUENCE [LARGE SCALE GENOMIC DNA]</scope>
    <source>
        <strain evidence="3 4">KACC 19305</strain>
    </source>
</reference>
<organism evidence="3 4">
    <name type="scientific">Ramlibacter alkalitolerans</name>
    <dbReference type="NCBI Taxonomy" id="2039631"/>
    <lineage>
        <taxon>Bacteria</taxon>
        <taxon>Pseudomonadati</taxon>
        <taxon>Pseudomonadota</taxon>
        <taxon>Betaproteobacteria</taxon>
        <taxon>Burkholderiales</taxon>
        <taxon>Comamonadaceae</taxon>
        <taxon>Ramlibacter</taxon>
    </lineage>
</organism>
<sequence>MNDMSHPPGLAAAEPYTPLNYKSATKPIWCPGCGDYTVLNAVTKALALVQRPPHEVAVVSGIGCSSRIPAYTSCYGFHGVHGRSLAAATGLKVARPDLTVLVASGDGDGYSIGGNHFLHACRRNVDLTYIVMDNHVYGMTKGQASPTTEPDWDNKLSPGGTRVRAFHPLVIALAAGANFVARAFAGDQNTTAEIIAAGIRHPGFSFIEILSPCVTFRPEQKEWKNLTHAAPVGPTDDAARAAKRIMTDDGFNIGVLYAGHRAPYSGGPGAPTRSLQEMESAFAL</sequence>
<dbReference type="RefSeq" id="WP_201686869.1">
    <property type="nucleotide sequence ID" value="NZ_JAEQND010000001.1"/>
</dbReference>
<name>A0ABS1JHD1_9BURK</name>
<dbReference type="Gene3D" id="3.40.50.970">
    <property type="match status" value="1"/>
</dbReference>
<dbReference type="InterPro" id="IPR051457">
    <property type="entry name" value="2-oxoacid:Fd_oxidoreductase"/>
</dbReference>
<dbReference type="Pfam" id="PF02775">
    <property type="entry name" value="TPP_enzyme_C"/>
    <property type="match status" value="1"/>
</dbReference>
<evidence type="ECO:0000313" key="4">
    <source>
        <dbReference type="Proteomes" id="UP000622707"/>
    </source>
</evidence>
<feature type="domain" description="Thiamine pyrophosphate enzyme TPP-binding" evidence="2">
    <location>
        <begin position="62"/>
        <end position="209"/>
    </location>
</feature>
<keyword evidence="1" id="KW-0560">Oxidoreductase</keyword>
<dbReference type="EMBL" id="JAEQND010000001">
    <property type="protein sequence ID" value="MBL0423620.1"/>
    <property type="molecule type" value="Genomic_DNA"/>
</dbReference>
<keyword evidence="4" id="KW-1185">Reference proteome</keyword>
<dbReference type="PANTHER" id="PTHR48084:SF4">
    <property type="entry name" value="2-OXOGLUTARATE OXIDOREDUCTASE SUBUNIT KORB"/>
    <property type="match status" value="1"/>
</dbReference>
<dbReference type="CDD" id="cd03375">
    <property type="entry name" value="TPP_OGFOR"/>
    <property type="match status" value="1"/>
</dbReference>
<evidence type="ECO:0000256" key="1">
    <source>
        <dbReference type="ARBA" id="ARBA00023002"/>
    </source>
</evidence>
<dbReference type="InterPro" id="IPR029061">
    <property type="entry name" value="THDP-binding"/>
</dbReference>
<evidence type="ECO:0000259" key="2">
    <source>
        <dbReference type="Pfam" id="PF02775"/>
    </source>
</evidence>
<comment type="caution">
    <text evidence="3">The sequence shown here is derived from an EMBL/GenBank/DDBJ whole genome shotgun (WGS) entry which is preliminary data.</text>
</comment>
<dbReference type="PANTHER" id="PTHR48084">
    <property type="entry name" value="2-OXOGLUTARATE OXIDOREDUCTASE SUBUNIT KORB-RELATED"/>
    <property type="match status" value="1"/>
</dbReference>
<dbReference type="InterPro" id="IPR011766">
    <property type="entry name" value="TPP_enzyme_TPP-bd"/>
</dbReference>